<dbReference type="FunFam" id="3.90.950.10:FF:000001">
    <property type="entry name" value="dITP/XTP pyrophosphatase"/>
    <property type="match status" value="1"/>
</dbReference>
<feature type="binding site" evidence="10">
    <location>
        <position position="45"/>
    </location>
    <ligand>
        <name>Mg(2+)</name>
        <dbReference type="ChEBI" id="CHEBI:18420"/>
    </ligand>
</feature>
<keyword evidence="3 10" id="KW-0479">Metal-binding</keyword>
<feature type="active site" description="Proton acceptor" evidence="10">
    <location>
        <position position="74"/>
    </location>
</feature>
<evidence type="ECO:0000256" key="1">
    <source>
        <dbReference type="ARBA" id="ARBA00008023"/>
    </source>
</evidence>
<evidence type="ECO:0000256" key="9">
    <source>
        <dbReference type="ARBA" id="ARBA00052017"/>
    </source>
</evidence>
<evidence type="ECO:0000256" key="6">
    <source>
        <dbReference type="ARBA" id="ARBA00022842"/>
    </source>
</evidence>
<protein>
    <recommendedName>
        <fullName evidence="10">dITP/XTP pyrophosphatase</fullName>
        <ecNumber evidence="10">3.6.1.66</ecNumber>
    </recommendedName>
    <alternativeName>
        <fullName evidence="10">Non-canonical purine NTP pyrophosphatase</fullName>
    </alternativeName>
    <alternativeName>
        <fullName evidence="10">Non-standard purine NTP pyrophosphatase</fullName>
    </alternativeName>
    <alternativeName>
        <fullName evidence="10">Nucleoside-triphosphate diphosphatase</fullName>
    </alternativeName>
    <alternativeName>
        <fullName evidence="10">Nucleoside-triphosphate pyrophosphatase</fullName>
        <shortName evidence="10">NTPase</shortName>
    </alternativeName>
</protein>
<dbReference type="AlphaFoldDB" id="A0A135NZ51"/>
<dbReference type="InterPro" id="IPR029001">
    <property type="entry name" value="ITPase-like_fam"/>
</dbReference>
<dbReference type="InterPro" id="IPR002637">
    <property type="entry name" value="RdgB/HAM1"/>
</dbReference>
<dbReference type="EMBL" id="LNUW01000037">
    <property type="protein sequence ID" value="KXG84448.1"/>
    <property type="molecule type" value="Genomic_DNA"/>
</dbReference>
<feature type="binding site" evidence="10">
    <location>
        <position position="74"/>
    </location>
    <ligand>
        <name>Mg(2+)</name>
        <dbReference type="ChEBI" id="CHEBI:18420"/>
    </ligand>
</feature>
<dbReference type="EC" id="3.6.1.66" evidence="10"/>
<dbReference type="GO" id="GO:0036222">
    <property type="term" value="F:XTP diphosphatase activity"/>
    <property type="evidence" value="ECO:0007669"/>
    <property type="project" value="UniProtKB-UniRule"/>
</dbReference>
<feature type="binding site" evidence="10">
    <location>
        <begin position="199"/>
        <end position="200"/>
    </location>
    <ligand>
        <name>substrate</name>
    </ligand>
</feature>
<dbReference type="CDD" id="cd00515">
    <property type="entry name" value="HAM1"/>
    <property type="match status" value="1"/>
</dbReference>
<keyword evidence="13" id="KW-1185">Reference proteome</keyword>
<dbReference type="PANTHER" id="PTHR11067">
    <property type="entry name" value="INOSINE TRIPHOSPHATE PYROPHOSPHATASE/HAM1 PROTEIN"/>
    <property type="match status" value="1"/>
</dbReference>
<reference evidence="12 13" key="1">
    <citation type="submission" date="2015-11" db="EMBL/GenBank/DDBJ databases">
        <title>Draft genome sequence of Agrobacterium sp. R89-1.</title>
        <authorList>
            <person name="Zahradnik J."/>
            <person name="Kyslikova E."/>
            <person name="Palyzova A."/>
            <person name="Kyslik P."/>
        </authorList>
    </citation>
    <scope>NUCLEOTIDE SEQUENCE [LARGE SCALE GENOMIC DNA]</scope>
    <source>
        <strain evidence="12 13">R89-1</strain>
    </source>
</reference>
<feature type="binding site" evidence="10">
    <location>
        <begin position="163"/>
        <end position="166"/>
    </location>
    <ligand>
        <name>substrate</name>
    </ligand>
</feature>
<dbReference type="GO" id="GO:0017111">
    <property type="term" value="F:ribonucleoside triphosphate phosphatase activity"/>
    <property type="evidence" value="ECO:0007669"/>
    <property type="project" value="InterPro"/>
</dbReference>
<comment type="function">
    <text evidence="10">Pyrophosphatase that catalyzes the hydrolysis of nucleoside triphosphates to their monophosphate derivatives, with a high preference for the non-canonical purine nucleotides XTP (xanthosine triphosphate), dITP (deoxyinosine triphosphate) and ITP. Seems to function as a house-cleaning enzyme that removes non-canonical purine nucleotides from the nucleotide pool, thus preventing their incorporation into DNA/RNA and avoiding chromosomal lesions.</text>
</comment>
<name>A0A135NZ51_9HYPH</name>
<evidence type="ECO:0000256" key="3">
    <source>
        <dbReference type="ARBA" id="ARBA00022723"/>
    </source>
</evidence>
<dbReference type="Pfam" id="PF01725">
    <property type="entry name" value="Ham1p_like"/>
    <property type="match status" value="1"/>
</dbReference>
<comment type="catalytic activity">
    <reaction evidence="8 10">
        <text>dITP + H2O = dIMP + diphosphate + H(+)</text>
        <dbReference type="Rhea" id="RHEA:28342"/>
        <dbReference type="ChEBI" id="CHEBI:15377"/>
        <dbReference type="ChEBI" id="CHEBI:15378"/>
        <dbReference type="ChEBI" id="CHEBI:33019"/>
        <dbReference type="ChEBI" id="CHEBI:61194"/>
        <dbReference type="ChEBI" id="CHEBI:61382"/>
        <dbReference type="EC" id="3.6.1.66"/>
    </reaction>
</comment>
<organism evidence="12 13">
    <name type="scientific">Agrobacterium bohemicum</name>
    <dbReference type="NCBI Taxonomy" id="2052828"/>
    <lineage>
        <taxon>Bacteria</taxon>
        <taxon>Pseudomonadati</taxon>
        <taxon>Pseudomonadota</taxon>
        <taxon>Alphaproteobacteria</taxon>
        <taxon>Hyphomicrobiales</taxon>
        <taxon>Rhizobiaceae</taxon>
        <taxon>Rhizobium/Agrobacterium group</taxon>
        <taxon>Agrobacterium</taxon>
    </lineage>
</organism>
<dbReference type="Gene3D" id="3.90.950.10">
    <property type="match status" value="1"/>
</dbReference>
<comment type="cofactor">
    <cofactor evidence="10">
        <name>Mg(2+)</name>
        <dbReference type="ChEBI" id="CHEBI:18420"/>
    </cofactor>
    <text evidence="10">Binds 1 Mg(2+) ion per subunit.</text>
</comment>
<dbReference type="InterPro" id="IPR020922">
    <property type="entry name" value="dITP/XTP_pyrophosphatase"/>
</dbReference>
<accession>A0A135NZ51</accession>
<dbReference type="Proteomes" id="UP000070498">
    <property type="component" value="Unassembled WGS sequence"/>
</dbReference>
<comment type="catalytic activity">
    <reaction evidence="10">
        <text>ITP + H2O = IMP + diphosphate + H(+)</text>
        <dbReference type="Rhea" id="RHEA:29399"/>
        <dbReference type="ChEBI" id="CHEBI:15377"/>
        <dbReference type="ChEBI" id="CHEBI:15378"/>
        <dbReference type="ChEBI" id="CHEBI:33019"/>
        <dbReference type="ChEBI" id="CHEBI:58053"/>
        <dbReference type="ChEBI" id="CHEBI:61402"/>
        <dbReference type="EC" id="3.6.1.66"/>
    </reaction>
</comment>
<dbReference type="OrthoDB" id="9807456at2"/>
<dbReference type="GO" id="GO:0036220">
    <property type="term" value="F:ITP diphosphatase activity"/>
    <property type="evidence" value="ECO:0007669"/>
    <property type="project" value="UniProtKB-UniRule"/>
</dbReference>
<evidence type="ECO:0000256" key="4">
    <source>
        <dbReference type="ARBA" id="ARBA00022741"/>
    </source>
</evidence>
<dbReference type="GO" id="GO:0046872">
    <property type="term" value="F:metal ion binding"/>
    <property type="evidence" value="ECO:0007669"/>
    <property type="project" value="UniProtKB-KW"/>
</dbReference>
<proteinExistence type="inferred from homology"/>
<evidence type="ECO:0000256" key="7">
    <source>
        <dbReference type="ARBA" id="ARBA00023080"/>
    </source>
</evidence>
<evidence type="ECO:0000256" key="11">
    <source>
        <dbReference type="RuleBase" id="RU003781"/>
    </source>
</evidence>
<dbReference type="HAMAP" id="MF_01405">
    <property type="entry name" value="Non_canon_purine_NTPase"/>
    <property type="match status" value="1"/>
</dbReference>
<evidence type="ECO:0000256" key="5">
    <source>
        <dbReference type="ARBA" id="ARBA00022801"/>
    </source>
</evidence>
<comment type="catalytic activity">
    <reaction evidence="9 10">
        <text>XTP + H2O = XMP + diphosphate + H(+)</text>
        <dbReference type="Rhea" id="RHEA:28610"/>
        <dbReference type="ChEBI" id="CHEBI:15377"/>
        <dbReference type="ChEBI" id="CHEBI:15378"/>
        <dbReference type="ChEBI" id="CHEBI:33019"/>
        <dbReference type="ChEBI" id="CHEBI:57464"/>
        <dbReference type="ChEBI" id="CHEBI:61314"/>
        <dbReference type="EC" id="3.6.1.66"/>
    </reaction>
</comment>
<dbReference type="NCBIfam" id="TIGR00042">
    <property type="entry name" value="RdgB/HAM1 family non-canonical purine NTP pyrophosphatase"/>
    <property type="match status" value="1"/>
</dbReference>
<keyword evidence="6 10" id="KW-0460">Magnesium</keyword>
<dbReference type="GO" id="GO:0005829">
    <property type="term" value="C:cytosol"/>
    <property type="evidence" value="ECO:0007669"/>
    <property type="project" value="TreeGrafter"/>
</dbReference>
<feature type="binding site" evidence="10">
    <location>
        <position position="186"/>
    </location>
    <ligand>
        <name>substrate</name>
    </ligand>
</feature>
<keyword evidence="7 10" id="KW-0546">Nucleotide metabolism</keyword>
<dbReference type="STRING" id="2052828.ATO67_13140"/>
<dbReference type="GO" id="GO:0000166">
    <property type="term" value="F:nucleotide binding"/>
    <property type="evidence" value="ECO:0007669"/>
    <property type="project" value="UniProtKB-KW"/>
</dbReference>
<keyword evidence="4 10" id="KW-0547">Nucleotide-binding</keyword>
<comment type="caution">
    <text evidence="12">The sequence shown here is derived from an EMBL/GenBank/DDBJ whole genome shotgun (WGS) entry which is preliminary data.</text>
</comment>
<feature type="binding site" evidence="10">
    <location>
        <begin position="13"/>
        <end position="18"/>
    </location>
    <ligand>
        <name>substrate</name>
    </ligand>
</feature>
<comment type="similarity">
    <text evidence="1 10 11">Belongs to the HAM1 NTPase family.</text>
</comment>
<dbReference type="PANTHER" id="PTHR11067:SF9">
    <property type="entry name" value="INOSINE TRIPHOSPHATE PYROPHOSPHATASE"/>
    <property type="match status" value="1"/>
</dbReference>
<comment type="subunit">
    <text evidence="2 10">Homodimer.</text>
</comment>
<feature type="binding site" evidence="10">
    <location>
        <position position="75"/>
    </location>
    <ligand>
        <name>substrate</name>
    </ligand>
</feature>
<evidence type="ECO:0000256" key="10">
    <source>
        <dbReference type="HAMAP-Rule" id="MF_01405"/>
    </source>
</evidence>
<dbReference type="GO" id="GO:0009117">
    <property type="term" value="P:nucleotide metabolic process"/>
    <property type="evidence" value="ECO:0007669"/>
    <property type="project" value="UniProtKB-KW"/>
</dbReference>
<dbReference type="RefSeq" id="WP_067649617.1">
    <property type="nucleotide sequence ID" value="NZ_KQ961029.1"/>
</dbReference>
<evidence type="ECO:0000256" key="2">
    <source>
        <dbReference type="ARBA" id="ARBA00011738"/>
    </source>
</evidence>
<gene>
    <name evidence="12" type="ORF">ATO67_13140</name>
</gene>
<sequence>MRKLDTRTIVVASHNKGKIAEIADLIGPLGFSAKSAAELNFAEPDETGTTFEENAAIKALASAHASGLPSLSDDSGLVIDALDGAPGVYTANWAETADGTRDFDMAMQKVEDALQERGATDPSARTCRFVSVLCLAWPDGHTEFFRGEIEGAVAWPPRGASGFGYDPIFRPEGHETTFGEMTAEQKHGWRPGDAQALSHRARAFKTFVETCLDA</sequence>
<evidence type="ECO:0000313" key="12">
    <source>
        <dbReference type="EMBL" id="KXG84448.1"/>
    </source>
</evidence>
<dbReference type="SUPFAM" id="SSF52972">
    <property type="entry name" value="ITPase-like"/>
    <property type="match status" value="1"/>
</dbReference>
<evidence type="ECO:0000256" key="8">
    <source>
        <dbReference type="ARBA" id="ARBA00051875"/>
    </source>
</evidence>
<dbReference type="GO" id="GO:0035870">
    <property type="term" value="F:dITP diphosphatase activity"/>
    <property type="evidence" value="ECO:0007669"/>
    <property type="project" value="UniProtKB-UniRule"/>
</dbReference>
<keyword evidence="5 10" id="KW-0378">Hydrolase</keyword>
<dbReference type="GO" id="GO:0009146">
    <property type="term" value="P:purine nucleoside triphosphate catabolic process"/>
    <property type="evidence" value="ECO:0007669"/>
    <property type="project" value="UniProtKB-UniRule"/>
</dbReference>
<evidence type="ECO:0000313" key="13">
    <source>
        <dbReference type="Proteomes" id="UP000070498"/>
    </source>
</evidence>